<name>A0A812SSE1_SYMPI</name>
<dbReference type="Proteomes" id="UP000649617">
    <property type="component" value="Unassembled WGS sequence"/>
</dbReference>
<keyword evidence="2" id="KW-1185">Reference proteome</keyword>
<dbReference type="AlphaFoldDB" id="A0A812SSE1"/>
<protein>
    <submittedName>
        <fullName evidence="1">Uncharacterized protein</fullName>
    </submittedName>
</protein>
<evidence type="ECO:0000313" key="2">
    <source>
        <dbReference type="Proteomes" id="UP000649617"/>
    </source>
</evidence>
<dbReference type="OrthoDB" id="413457at2759"/>
<dbReference type="EMBL" id="CAJNIZ010026891">
    <property type="protein sequence ID" value="CAE7495841.1"/>
    <property type="molecule type" value="Genomic_DNA"/>
</dbReference>
<evidence type="ECO:0000313" key="1">
    <source>
        <dbReference type="EMBL" id="CAE7495841.1"/>
    </source>
</evidence>
<sequence length="210" mass="23931">MLRWMTTLTFSEKYMFFELFSGEGAVTRVWHQHGYATASYDLLYGDPMDFLSSKGYSIALWTVLNECVDAMNMIGPACGSWGIPARATSMRSTINPYGRVGIECVDANNCLVSRLVLLILLMMAKHTQWVVEQPSQSLLPKHHRWDWLVNRIAYVYQQSLWMMLHGAPSPKPTLLMSPMRTIYMLDLGVLTKSEREARTSLKTTRIVASI</sequence>
<organism evidence="1 2">
    <name type="scientific">Symbiodinium pilosum</name>
    <name type="common">Dinoflagellate</name>
    <dbReference type="NCBI Taxonomy" id="2952"/>
    <lineage>
        <taxon>Eukaryota</taxon>
        <taxon>Sar</taxon>
        <taxon>Alveolata</taxon>
        <taxon>Dinophyceae</taxon>
        <taxon>Suessiales</taxon>
        <taxon>Symbiodiniaceae</taxon>
        <taxon>Symbiodinium</taxon>
    </lineage>
</organism>
<proteinExistence type="predicted"/>
<gene>
    <name evidence="1" type="ORF">SPIL2461_LOCUS12795</name>
</gene>
<accession>A0A812SSE1</accession>
<reference evidence="1" key="1">
    <citation type="submission" date="2021-02" db="EMBL/GenBank/DDBJ databases">
        <authorList>
            <person name="Dougan E. K."/>
            <person name="Rhodes N."/>
            <person name="Thang M."/>
            <person name="Chan C."/>
        </authorList>
    </citation>
    <scope>NUCLEOTIDE SEQUENCE</scope>
</reference>
<comment type="caution">
    <text evidence="1">The sequence shown here is derived from an EMBL/GenBank/DDBJ whole genome shotgun (WGS) entry which is preliminary data.</text>
</comment>